<feature type="region of interest" description="Disordered" evidence="1">
    <location>
        <begin position="494"/>
        <end position="519"/>
    </location>
</feature>
<feature type="region of interest" description="Disordered" evidence="1">
    <location>
        <begin position="140"/>
        <end position="162"/>
    </location>
</feature>
<organism evidence="3">
    <name type="scientific">Lygus hesperus</name>
    <name type="common">Western plant bug</name>
    <dbReference type="NCBI Taxonomy" id="30085"/>
    <lineage>
        <taxon>Eukaryota</taxon>
        <taxon>Metazoa</taxon>
        <taxon>Ecdysozoa</taxon>
        <taxon>Arthropoda</taxon>
        <taxon>Hexapoda</taxon>
        <taxon>Insecta</taxon>
        <taxon>Pterygota</taxon>
        <taxon>Neoptera</taxon>
        <taxon>Paraneoptera</taxon>
        <taxon>Hemiptera</taxon>
        <taxon>Heteroptera</taxon>
        <taxon>Panheteroptera</taxon>
        <taxon>Cimicomorpha</taxon>
        <taxon>Miridae</taxon>
        <taxon>Mirini</taxon>
        <taxon>Lygus</taxon>
    </lineage>
</organism>
<sequence>MKVLATEDVKVVTVEEKGPAEGTARSSFNQEYELKPEPRNYVNFSKLVLLSLAIIASFLLCLIFARDLWGQKGEKEKHEVAHPQRQTHRAVEGPSHFPFMDDLLENLQDLPFGKDSHGKSDEEDPKVVSKITKISFRILPSDSSEPSAHNQIEKSRPPSLDDPVEEMMKMMMSMMDDMQPQHQSHMVERPSIFSDLPMFNHQPNAVPHPKVIIVRKLNPVMTQAPKEDDFFKNLLDGIFNPPKISNQEHDEPFSFFPLQPINHHQPDPLESGLEKAFPFLKHIMIRPKPSVVHINHTKPTTPKPMESRESWKQYKLLVSDIAASVDTLLDDASSLKDLVNNSVSKMESALATTETTEAASEGDAASKEQPTPSQPQATSNVLEFLKSAEELLNKIDSSLTRASVLIKTEDGALDLVTRTDREGLNQAIDSFIKSVHSPLDEVYEASTKLTKTNGNEKELPEEIYSGIVKLGKGLIHFGKLIYEKMANLRESVNHLEPSKPADEPKTTDTDSKTSENEDVFPTPIASRRIIFFNGNPSSLIPVKNEESDNVKTLTL</sequence>
<proteinExistence type="predicted"/>
<feature type="region of interest" description="Disordered" evidence="1">
    <location>
        <begin position="351"/>
        <end position="378"/>
    </location>
</feature>
<keyword evidence="2" id="KW-1133">Transmembrane helix</keyword>
<keyword evidence="2" id="KW-0812">Transmembrane</keyword>
<feature type="compositionally biased region" description="Polar residues" evidence="1">
    <location>
        <begin position="141"/>
        <end position="150"/>
    </location>
</feature>
<keyword evidence="2" id="KW-0472">Membrane</keyword>
<reference evidence="3" key="1">
    <citation type="journal article" date="2016" name="Gigascience">
        <title>De novo construction of an expanded transcriptome assembly for the western tarnished plant bug, Lygus hesperus.</title>
        <authorList>
            <person name="Tassone E.E."/>
            <person name="Geib S.M."/>
            <person name="Hall B."/>
            <person name="Fabrick J.A."/>
            <person name="Brent C.S."/>
            <person name="Hull J.J."/>
        </authorList>
    </citation>
    <scope>NUCLEOTIDE SEQUENCE</scope>
</reference>
<evidence type="ECO:0000256" key="1">
    <source>
        <dbReference type="SAM" id="MobiDB-lite"/>
    </source>
</evidence>
<feature type="compositionally biased region" description="Low complexity" evidence="1">
    <location>
        <begin position="351"/>
        <end position="363"/>
    </location>
</feature>
<protein>
    <submittedName>
        <fullName evidence="3">Uncharacterized protein</fullName>
    </submittedName>
</protein>
<accession>A0A146LFE5</accession>
<gene>
    <name evidence="3" type="ORF">g.55958</name>
</gene>
<name>A0A146LFE5_LYGHE</name>
<feature type="compositionally biased region" description="Polar residues" evidence="1">
    <location>
        <begin position="368"/>
        <end position="378"/>
    </location>
</feature>
<dbReference type="AlphaFoldDB" id="A0A146LFE5"/>
<evidence type="ECO:0000256" key="2">
    <source>
        <dbReference type="SAM" id="Phobius"/>
    </source>
</evidence>
<evidence type="ECO:0000313" key="3">
    <source>
        <dbReference type="EMBL" id="JAQ06135.1"/>
    </source>
</evidence>
<feature type="compositionally biased region" description="Basic and acidic residues" evidence="1">
    <location>
        <begin position="494"/>
        <end position="515"/>
    </location>
</feature>
<dbReference type="EMBL" id="GDHC01012494">
    <property type="protein sequence ID" value="JAQ06135.1"/>
    <property type="molecule type" value="Transcribed_RNA"/>
</dbReference>
<feature type="transmembrane region" description="Helical" evidence="2">
    <location>
        <begin position="44"/>
        <end position="65"/>
    </location>
</feature>